<organism evidence="3 4">
    <name type="scientific">Caenorhabditis remanei</name>
    <name type="common">Caenorhabditis vulgaris</name>
    <dbReference type="NCBI Taxonomy" id="31234"/>
    <lineage>
        <taxon>Eukaryota</taxon>
        <taxon>Metazoa</taxon>
        <taxon>Ecdysozoa</taxon>
        <taxon>Nematoda</taxon>
        <taxon>Chromadorea</taxon>
        <taxon>Rhabditida</taxon>
        <taxon>Rhabditina</taxon>
        <taxon>Rhabditomorpha</taxon>
        <taxon>Rhabditoidea</taxon>
        <taxon>Rhabditidae</taxon>
        <taxon>Peloderinae</taxon>
        <taxon>Caenorhabditis</taxon>
    </lineage>
</organism>
<reference evidence="3 4" key="1">
    <citation type="submission" date="2019-12" db="EMBL/GenBank/DDBJ databases">
        <title>Chromosome-level assembly of the Caenorhabditis remanei genome.</title>
        <authorList>
            <person name="Teterina A.A."/>
            <person name="Willis J.H."/>
            <person name="Phillips P.C."/>
        </authorList>
    </citation>
    <scope>NUCLEOTIDE SEQUENCE [LARGE SCALE GENOMIC DNA]</scope>
    <source>
        <strain evidence="3 4">PX506</strain>
        <tissue evidence="3">Whole organism</tissue>
    </source>
</reference>
<dbReference type="EMBL" id="WUAV01000001">
    <property type="protein sequence ID" value="KAF1771414.1"/>
    <property type="molecule type" value="Genomic_DNA"/>
</dbReference>
<feature type="compositionally biased region" description="Pro residues" evidence="1">
    <location>
        <begin position="36"/>
        <end position="47"/>
    </location>
</feature>
<feature type="region of interest" description="Disordered" evidence="1">
    <location>
        <begin position="30"/>
        <end position="154"/>
    </location>
</feature>
<dbReference type="CTD" id="9798455"/>
<dbReference type="Proteomes" id="UP000483820">
    <property type="component" value="Chromosome I"/>
</dbReference>
<keyword evidence="2" id="KW-0812">Transmembrane</keyword>
<evidence type="ECO:0000313" key="3">
    <source>
        <dbReference type="EMBL" id="KAF1771414.1"/>
    </source>
</evidence>
<name>A0A6A5HX01_CAERE</name>
<dbReference type="AlphaFoldDB" id="A0A6A5HX01"/>
<proteinExistence type="predicted"/>
<dbReference type="RefSeq" id="XP_003091350.2">
    <property type="nucleotide sequence ID" value="XM_003091302.2"/>
</dbReference>
<feature type="compositionally biased region" description="Basic and acidic residues" evidence="1">
    <location>
        <begin position="117"/>
        <end position="128"/>
    </location>
</feature>
<dbReference type="GeneID" id="9798455"/>
<sequence>MEMIDYIQIATLVLMPVMFVLCVKKKSKKKAKKLVPSPPEQPNPPVSPSVSTQPLTGIKYSELKRRQKPMVIFDDNEKSRSVSNAKTPKSRSVEESSLRIKPTVNSNSHIIDSSASVHEKEKEDEKASKAPQLPAKNENDDDCGEDRRSGDEED</sequence>
<keyword evidence="2" id="KW-0472">Membrane</keyword>
<comment type="caution">
    <text evidence="3">The sequence shown here is derived from an EMBL/GenBank/DDBJ whole genome shotgun (WGS) entry which is preliminary data.</text>
</comment>
<protein>
    <submittedName>
        <fullName evidence="3">Uncharacterized protein</fullName>
    </submittedName>
</protein>
<evidence type="ECO:0000256" key="1">
    <source>
        <dbReference type="SAM" id="MobiDB-lite"/>
    </source>
</evidence>
<feature type="transmembrane region" description="Helical" evidence="2">
    <location>
        <begin position="6"/>
        <end position="23"/>
    </location>
</feature>
<evidence type="ECO:0000256" key="2">
    <source>
        <dbReference type="SAM" id="Phobius"/>
    </source>
</evidence>
<accession>A0A6A5HX01</accession>
<keyword evidence="2" id="KW-1133">Transmembrane helix</keyword>
<dbReference type="KEGG" id="crq:GCK72_003240"/>
<gene>
    <name evidence="3" type="ORF">GCK72_003240</name>
</gene>
<feature type="compositionally biased region" description="Basic and acidic residues" evidence="1">
    <location>
        <begin position="145"/>
        <end position="154"/>
    </location>
</feature>
<evidence type="ECO:0000313" key="4">
    <source>
        <dbReference type="Proteomes" id="UP000483820"/>
    </source>
</evidence>
<feature type="compositionally biased region" description="Polar residues" evidence="1">
    <location>
        <begin position="103"/>
        <end position="116"/>
    </location>
</feature>